<reference evidence="4" key="2">
    <citation type="journal article" date="2022" name="BMC Genomics">
        <title>Comparative genome analysis of mycobacteria focusing on tRNA and non-coding RNA.</title>
        <authorList>
            <person name="Behra P.R.K."/>
            <person name="Pettersson B.M.F."/>
            <person name="Ramesh M."/>
            <person name="Das S."/>
            <person name="Dasgupta S."/>
            <person name="Kirsebom L.A."/>
        </authorList>
    </citation>
    <scope>NUCLEOTIDE SEQUENCE</scope>
    <source>
        <strain evidence="4">DSM 44838</strain>
    </source>
</reference>
<dbReference type="InterPro" id="IPR011990">
    <property type="entry name" value="TPR-like_helical_dom_sf"/>
</dbReference>
<accession>A0A9X2Z7K9</accession>
<keyword evidence="1" id="KW-0547">Nucleotide-binding</keyword>
<dbReference type="GO" id="GO:0003677">
    <property type="term" value="F:DNA binding"/>
    <property type="evidence" value="ECO:0007669"/>
    <property type="project" value="InterPro"/>
</dbReference>
<keyword evidence="2" id="KW-0067">ATP-binding</keyword>
<organism evidence="4 5">
    <name type="scientific">Mycobacterium yunnanensis</name>
    <dbReference type="NCBI Taxonomy" id="368477"/>
    <lineage>
        <taxon>Bacteria</taxon>
        <taxon>Bacillati</taxon>
        <taxon>Actinomycetota</taxon>
        <taxon>Actinomycetes</taxon>
        <taxon>Mycobacteriales</taxon>
        <taxon>Mycobacteriaceae</taxon>
        <taxon>Mycobacterium</taxon>
    </lineage>
</organism>
<dbReference type="GO" id="GO:0006355">
    <property type="term" value="P:regulation of DNA-templated transcription"/>
    <property type="evidence" value="ECO:0007669"/>
    <property type="project" value="InterPro"/>
</dbReference>
<name>A0A9X2Z7K9_9MYCO</name>
<reference evidence="4" key="1">
    <citation type="submission" date="2020-07" db="EMBL/GenBank/DDBJ databases">
        <authorList>
            <person name="Pettersson B.M.F."/>
            <person name="Behra P.R.K."/>
            <person name="Ramesh M."/>
            <person name="Das S."/>
            <person name="Dasgupta S."/>
            <person name="Kirsebom L.A."/>
        </authorList>
    </citation>
    <scope>NUCLEOTIDE SEQUENCE</scope>
    <source>
        <strain evidence="4">DSM 44838</strain>
    </source>
</reference>
<dbReference type="InterPro" id="IPR016032">
    <property type="entry name" value="Sig_transdc_resp-reg_C-effctor"/>
</dbReference>
<dbReference type="CDD" id="cd06170">
    <property type="entry name" value="LuxR_C_like"/>
    <property type="match status" value="1"/>
</dbReference>
<dbReference type="SMART" id="SM00421">
    <property type="entry name" value="HTH_LUXR"/>
    <property type="match status" value="1"/>
</dbReference>
<dbReference type="InterPro" id="IPR036388">
    <property type="entry name" value="WH-like_DNA-bd_sf"/>
</dbReference>
<dbReference type="InterPro" id="IPR000792">
    <property type="entry name" value="Tscrpt_reg_LuxR_C"/>
</dbReference>
<dbReference type="PRINTS" id="PR00038">
    <property type="entry name" value="HTHLUXR"/>
</dbReference>
<dbReference type="PROSITE" id="PS50043">
    <property type="entry name" value="HTH_LUXR_2"/>
    <property type="match status" value="1"/>
</dbReference>
<dbReference type="GO" id="GO:0005524">
    <property type="term" value="F:ATP binding"/>
    <property type="evidence" value="ECO:0007669"/>
    <property type="project" value="UniProtKB-KW"/>
</dbReference>
<dbReference type="Proteomes" id="UP001141629">
    <property type="component" value="Unassembled WGS sequence"/>
</dbReference>
<dbReference type="SUPFAM" id="SSF52540">
    <property type="entry name" value="P-loop containing nucleoside triphosphate hydrolases"/>
    <property type="match status" value="1"/>
</dbReference>
<dbReference type="SUPFAM" id="SSF46894">
    <property type="entry name" value="C-terminal effector domain of the bipartite response regulators"/>
    <property type="match status" value="1"/>
</dbReference>
<gene>
    <name evidence="4" type="ORF">H7K45_28925</name>
</gene>
<dbReference type="GO" id="GO:0004016">
    <property type="term" value="F:adenylate cyclase activity"/>
    <property type="evidence" value="ECO:0007669"/>
    <property type="project" value="TreeGrafter"/>
</dbReference>
<evidence type="ECO:0000256" key="2">
    <source>
        <dbReference type="ARBA" id="ARBA00022840"/>
    </source>
</evidence>
<dbReference type="GO" id="GO:0005737">
    <property type="term" value="C:cytoplasm"/>
    <property type="evidence" value="ECO:0007669"/>
    <property type="project" value="TreeGrafter"/>
</dbReference>
<dbReference type="EMBL" id="JACKVK010000020">
    <property type="protein sequence ID" value="MCV7424570.1"/>
    <property type="molecule type" value="Genomic_DNA"/>
</dbReference>
<dbReference type="PANTHER" id="PTHR16305">
    <property type="entry name" value="TESTICULAR SOLUBLE ADENYLYL CYCLASE"/>
    <property type="match status" value="1"/>
</dbReference>
<evidence type="ECO:0000313" key="5">
    <source>
        <dbReference type="Proteomes" id="UP001141629"/>
    </source>
</evidence>
<dbReference type="SUPFAM" id="SSF48452">
    <property type="entry name" value="TPR-like"/>
    <property type="match status" value="2"/>
</dbReference>
<dbReference type="Gene3D" id="1.25.40.10">
    <property type="entry name" value="Tetratricopeptide repeat domain"/>
    <property type="match status" value="2"/>
</dbReference>
<evidence type="ECO:0000256" key="1">
    <source>
        <dbReference type="ARBA" id="ARBA00022741"/>
    </source>
</evidence>
<dbReference type="InterPro" id="IPR027417">
    <property type="entry name" value="P-loop_NTPase"/>
</dbReference>
<comment type="caution">
    <text evidence="4">The sequence shown here is derived from an EMBL/GenBank/DDBJ whole genome shotgun (WGS) entry which is preliminary data.</text>
</comment>
<evidence type="ECO:0000313" key="4">
    <source>
        <dbReference type="EMBL" id="MCV7424570.1"/>
    </source>
</evidence>
<dbReference type="RefSeq" id="WP_263999646.1">
    <property type="nucleotide sequence ID" value="NZ_JACKVK010000020.1"/>
</dbReference>
<protein>
    <submittedName>
        <fullName evidence="4">AAA family ATPase</fullName>
    </submittedName>
</protein>
<dbReference type="AlphaFoldDB" id="A0A9X2Z7K9"/>
<dbReference type="Pfam" id="PF00196">
    <property type="entry name" value="GerE"/>
    <property type="match status" value="1"/>
</dbReference>
<sequence>MAELVARNAELATVVASITSAADGGGGLTVEGAAGVGKTTLWLAAVERARADGCRVLTARASAAESGLAYAGLADLLADVDRALWADLPNPQRRALAGALLEEDDGEGEPVDPRAVGAAFLTVLVRLAVDSTVVVAVDDLQWLDVSTIRAVAFAARRAGSGVHWLCTLRSDEPTEVEPLQLDRPDSLDRIHLQPLTVTALGDVLVAHSTAPVDAAALERIHDASAGNPFYALEIARDMERRSSDDLVLPDSLASLMRRRLNRTGKDVREALLAIACLPAATVTVVADVTGVTPARLIDQLARAEAEGVVVVDGDLLGFSHPLLARAVHSDATSSARRAIHRRLAEAVADPESRARHLALADPIGEPATLAALDTAAVVARRRSAPAAAAELLEMALGRGGATAQRQIELAQCLVDAGDLGRARSTLEAAVDQLDPGVERAEALQRLALVRVYDDSFPEAVELGRRALAECREDSAVLVDVLLVLALAELNCGHLQLAKTTVQRCVGAAERLGLAGPLGRALSLRSIVLFMNGEGVSPPELSRAVALEDPTALVPPAFQPTLQATLLAGWAGELEVCRARLKDMARQCETLGQDGETMFFAFQIVMFDLWLGDLANAAATTARARRQADRLGGSAARFVALSARGAVAAHQGRAEEAAGELGLAISAAAESGYTLMSTWTVAQLGFLRLSQGDHEAAVATMEGLLDSLHLSPRFTEMVGGGHLPDLAEAMITIGRFDDAERIVELLEDNGRRLDRAWMLAVGGRCRALLSAARGEVEAAAVQLGLALAQHDRIEMPFERARTVLVGGRIERRLRHWRAATEAFTEALAVFEKLGTPLWADMARRELARGSAGRVRSGGLTPSEARVAELIVTGMTNQEVATTLCVARKTVEVYVSRIYQKLGVHSRIELYRAMNARA</sequence>
<dbReference type="PANTHER" id="PTHR16305:SF35">
    <property type="entry name" value="TRANSCRIPTIONAL ACTIVATOR DOMAIN"/>
    <property type="match status" value="1"/>
</dbReference>
<keyword evidence="5" id="KW-1185">Reference proteome</keyword>
<feature type="domain" description="HTH luxR-type" evidence="3">
    <location>
        <begin position="851"/>
        <end position="916"/>
    </location>
</feature>
<evidence type="ECO:0000259" key="3">
    <source>
        <dbReference type="PROSITE" id="PS50043"/>
    </source>
</evidence>
<dbReference type="Gene3D" id="1.10.10.10">
    <property type="entry name" value="Winged helix-like DNA-binding domain superfamily/Winged helix DNA-binding domain"/>
    <property type="match status" value="1"/>
</dbReference>
<dbReference type="PROSITE" id="PS00622">
    <property type="entry name" value="HTH_LUXR_1"/>
    <property type="match status" value="1"/>
</dbReference>
<dbReference type="InterPro" id="IPR041664">
    <property type="entry name" value="AAA_16"/>
</dbReference>
<dbReference type="Pfam" id="PF13191">
    <property type="entry name" value="AAA_16"/>
    <property type="match status" value="1"/>
</dbReference>
<proteinExistence type="predicted"/>